<evidence type="ECO:0000256" key="1">
    <source>
        <dbReference type="SAM" id="Coils"/>
    </source>
</evidence>
<feature type="coiled-coil region" evidence="1">
    <location>
        <begin position="319"/>
        <end position="353"/>
    </location>
</feature>
<feature type="region of interest" description="Disordered" evidence="2">
    <location>
        <begin position="252"/>
        <end position="294"/>
    </location>
</feature>
<keyword evidence="1" id="KW-0175">Coiled coil</keyword>
<evidence type="ECO:0000313" key="3">
    <source>
        <dbReference type="EMBL" id="KAK5075818.1"/>
    </source>
</evidence>
<gene>
    <name evidence="3" type="ORF">LTR24_009852</name>
</gene>
<comment type="caution">
    <text evidence="3">The sequence shown here is derived from an EMBL/GenBank/DDBJ whole genome shotgun (WGS) entry which is preliminary data.</text>
</comment>
<reference evidence="3 4" key="1">
    <citation type="submission" date="2023-08" db="EMBL/GenBank/DDBJ databases">
        <title>Black Yeasts Isolated from many extreme environments.</title>
        <authorList>
            <person name="Coleine C."/>
            <person name="Stajich J.E."/>
            <person name="Selbmann L."/>
        </authorList>
    </citation>
    <scope>NUCLEOTIDE SEQUENCE [LARGE SCALE GENOMIC DNA]</scope>
    <source>
        <strain evidence="3 4">CCFEE 5885</strain>
    </source>
</reference>
<keyword evidence="4" id="KW-1185">Reference proteome</keyword>
<feature type="compositionally biased region" description="Polar residues" evidence="2">
    <location>
        <begin position="252"/>
        <end position="278"/>
    </location>
</feature>
<feature type="region of interest" description="Disordered" evidence="2">
    <location>
        <begin position="756"/>
        <end position="784"/>
    </location>
</feature>
<sequence length="784" mass="84886">MTLKRKSDTFEADLSLDVSDNVTSIEGARELSTLAPTAVAAPAGKRRKVAASKAPSISTPVQPAKKRSRPSGKASSRRPATPAVQPPAQGHPPTQLQPLDINYTTATPELQGAFGHTASAARDDTVLGEAAQRIETGTYYGLSATQPQSYTDAASSWNASHENVSLAPIHSRDTHPHAELVLSLTEEINQLEEARSKLTTANQGYVQHNNNLYRENLTLSQENAALKKLLKEHAPNVQLAKVNVGSIDPSLTATSHPTSLQSRGTANVDSSTAPTIDLTQDETRPLSSSTMPAPLSTARALNPEVLERFKLRNIQSLTLGELQHKHAQLQYQKDELQLQKDEADRTKEDLKKQLTANDRSRLPKLQRDAKVAQLHKEIEASGKRQDALCDALLEFARIERYLTGLCIRYKDLMSHLEKDRNIWDAVEAAKATWFATYGKRNEGRLINGDIASGVYQPPDGFTLEAGAQAPDGPSISDAFHHIISNPGDRTYSFASTDSGAFGLGSENTAPPAVAAEEMPQITLAETRSPSAVLFPRLTYDGNTSSPEFWDNTIMQTAGANTRPLPQTNVFEDGSSMTGPSNTLDYENLDDDTRAVLQSKDNAGTYHGDGTDVLAEVGTGFTNTNYTNSTQIADLDSLDAHLQSTWDSMGMTASTVETEIMPDFMAPQPTAGHGATYYQPETQPSYGINPGFNGTSGNDNVTLPNMPGGFTLWAGEPGYENDAPHPDIEGNNYNNNENMLNSCDAGNPNFDEPFESYTSYLNGYNDDGGDTLMSPYPEVPDPSAN</sequence>
<accession>A0ABR0JVR5</accession>
<feature type="region of interest" description="Disordered" evidence="2">
    <location>
        <begin position="1"/>
        <end position="99"/>
    </location>
</feature>
<proteinExistence type="predicted"/>
<protein>
    <submittedName>
        <fullName evidence="3">Uncharacterized protein</fullName>
    </submittedName>
</protein>
<dbReference type="EMBL" id="JAVRRG010000243">
    <property type="protein sequence ID" value="KAK5075818.1"/>
    <property type="molecule type" value="Genomic_DNA"/>
</dbReference>
<evidence type="ECO:0000313" key="4">
    <source>
        <dbReference type="Proteomes" id="UP001345013"/>
    </source>
</evidence>
<name>A0ABR0JVR5_9EURO</name>
<evidence type="ECO:0000256" key="2">
    <source>
        <dbReference type="SAM" id="MobiDB-lite"/>
    </source>
</evidence>
<dbReference type="Proteomes" id="UP001345013">
    <property type="component" value="Unassembled WGS sequence"/>
</dbReference>
<organism evidence="3 4">
    <name type="scientific">Lithohypha guttulata</name>
    <dbReference type="NCBI Taxonomy" id="1690604"/>
    <lineage>
        <taxon>Eukaryota</taxon>
        <taxon>Fungi</taxon>
        <taxon>Dikarya</taxon>
        <taxon>Ascomycota</taxon>
        <taxon>Pezizomycotina</taxon>
        <taxon>Eurotiomycetes</taxon>
        <taxon>Chaetothyriomycetidae</taxon>
        <taxon>Chaetothyriales</taxon>
        <taxon>Trichomeriaceae</taxon>
        <taxon>Lithohypha</taxon>
    </lineage>
</organism>